<evidence type="ECO:0000256" key="2">
    <source>
        <dbReference type="SAM" id="Phobius"/>
    </source>
</evidence>
<dbReference type="OrthoDB" id="266981at2"/>
<dbReference type="AlphaFoldDB" id="A0A518DV23"/>
<evidence type="ECO:0008006" key="5">
    <source>
        <dbReference type="Google" id="ProtNLM"/>
    </source>
</evidence>
<protein>
    <recommendedName>
        <fullName evidence="5">Transmembrane protein</fullName>
    </recommendedName>
</protein>
<gene>
    <name evidence="3" type="ORF">Pla8534_34960</name>
</gene>
<reference evidence="3 4" key="1">
    <citation type="submission" date="2019-02" db="EMBL/GenBank/DDBJ databases">
        <title>Deep-cultivation of Planctomycetes and their phenomic and genomic characterization uncovers novel biology.</title>
        <authorList>
            <person name="Wiegand S."/>
            <person name="Jogler M."/>
            <person name="Boedeker C."/>
            <person name="Pinto D."/>
            <person name="Vollmers J."/>
            <person name="Rivas-Marin E."/>
            <person name="Kohn T."/>
            <person name="Peeters S.H."/>
            <person name="Heuer A."/>
            <person name="Rast P."/>
            <person name="Oberbeckmann S."/>
            <person name="Bunk B."/>
            <person name="Jeske O."/>
            <person name="Meyerdierks A."/>
            <person name="Storesund J.E."/>
            <person name="Kallscheuer N."/>
            <person name="Luecker S."/>
            <person name="Lage O.M."/>
            <person name="Pohl T."/>
            <person name="Merkel B.J."/>
            <person name="Hornburger P."/>
            <person name="Mueller R.-W."/>
            <person name="Bruemmer F."/>
            <person name="Labrenz M."/>
            <person name="Spormann A.M."/>
            <person name="Op den Camp H."/>
            <person name="Overmann J."/>
            <person name="Amann R."/>
            <person name="Jetten M.S.M."/>
            <person name="Mascher T."/>
            <person name="Medema M.H."/>
            <person name="Devos D.P."/>
            <person name="Kaster A.-K."/>
            <person name="Ovreas L."/>
            <person name="Rohde M."/>
            <person name="Galperin M.Y."/>
            <person name="Jogler C."/>
        </authorList>
    </citation>
    <scope>NUCLEOTIDE SEQUENCE [LARGE SCALE GENOMIC DNA]</scope>
    <source>
        <strain evidence="3 4">Pla85_3_4</strain>
    </source>
</reference>
<dbReference type="RefSeq" id="WP_145054389.1">
    <property type="nucleotide sequence ID" value="NZ_CP036433.1"/>
</dbReference>
<feature type="transmembrane region" description="Helical" evidence="2">
    <location>
        <begin position="258"/>
        <end position="279"/>
    </location>
</feature>
<keyword evidence="2" id="KW-0812">Transmembrane</keyword>
<evidence type="ECO:0000313" key="4">
    <source>
        <dbReference type="Proteomes" id="UP000317648"/>
    </source>
</evidence>
<keyword evidence="2" id="KW-0472">Membrane</keyword>
<dbReference type="EMBL" id="CP036433">
    <property type="protein sequence ID" value="QDU95679.1"/>
    <property type="molecule type" value="Genomic_DNA"/>
</dbReference>
<feature type="region of interest" description="Disordered" evidence="1">
    <location>
        <begin position="200"/>
        <end position="219"/>
    </location>
</feature>
<proteinExistence type="predicted"/>
<dbReference type="KEGG" id="lcre:Pla8534_34960"/>
<feature type="transmembrane region" description="Helical" evidence="2">
    <location>
        <begin position="227"/>
        <end position="252"/>
    </location>
</feature>
<accession>A0A518DV23</accession>
<organism evidence="3 4">
    <name type="scientific">Lignipirellula cremea</name>
    <dbReference type="NCBI Taxonomy" id="2528010"/>
    <lineage>
        <taxon>Bacteria</taxon>
        <taxon>Pseudomonadati</taxon>
        <taxon>Planctomycetota</taxon>
        <taxon>Planctomycetia</taxon>
        <taxon>Pirellulales</taxon>
        <taxon>Pirellulaceae</taxon>
        <taxon>Lignipirellula</taxon>
    </lineage>
</organism>
<keyword evidence="4" id="KW-1185">Reference proteome</keyword>
<name>A0A518DV23_9BACT</name>
<dbReference type="Proteomes" id="UP000317648">
    <property type="component" value="Chromosome"/>
</dbReference>
<sequence length="356" mass="38747">MWCRNCHQEVPGIASPEGETYICCARCFEPLTAGYQKAASRPAAPASPELPDEDYLPTAETPVMQEEEVLAEAAASLETVATPTGDDSREMNKPKEQDIAAEIGSTPDADEESELELAPDLEPVRLSTPLFADRAAPAATAIPAWEANDWEIEEELKSVDRLMRRLRRQGIAAPSPIGRHGRAAAAPCEMQHGGQNYRFDASHSPATAPPVSQPAARRTEKSPRASLLAWSVLSLSLMVFVCGAVLLGWSVVQQRGELWTVGLPLALIGQAGLVVGLVLQFEHLWQTNRQTTSTLIEIDDELENLRRTASLMGSTHSFPAQAFYAHLSDGADPQMLLADLKGQMDMLAMRLAQSRR</sequence>
<evidence type="ECO:0000313" key="3">
    <source>
        <dbReference type="EMBL" id="QDU95679.1"/>
    </source>
</evidence>
<evidence type="ECO:0000256" key="1">
    <source>
        <dbReference type="SAM" id="MobiDB-lite"/>
    </source>
</evidence>
<keyword evidence="2" id="KW-1133">Transmembrane helix</keyword>